<dbReference type="PANTHER" id="PTHR15394">
    <property type="entry name" value="SERINE HYDROLASE RBBP9"/>
    <property type="match status" value="1"/>
</dbReference>
<dbReference type="EMBL" id="QSTD01000001">
    <property type="protein sequence ID" value="RGM33042.1"/>
    <property type="molecule type" value="Genomic_DNA"/>
</dbReference>
<evidence type="ECO:0000313" key="6">
    <source>
        <dbReference type="Proteomes" id="UP000261016"/>
    </source>
</evidence>
<reference evidence="3 5" key="1">
    <citation type="journal article" date="2016" name="Front. Microbiol.">
        <title>Comprehensive Phylogenetic Analysis of Bovine Non-aureus Staphylococci Species Based on Whole-Genome Sequencing.</title>
        <authorList>
            <person name="Naushad S."/>
            <person name="Barkema H.W."/>
            <person name="Luby C."/>
            <person name="Condas L.A."/>
            <person name="Nobrega D.B."/>
            <person name="Carson D.A."/>
            <person name="De Buck J."/>
        </authorList>
    </citation>
    <scope>NUCLEOTIDE SEQUENCE [LARGE SCALE GENOMIC DNA]</scope>
    <source>
        <strain evidence="3 5">SNUC 2993</strain>
    </source>
</reference>
<reference evidence="3" key="2">
    <citation type="submission" date="2018-03" db="EMBL/GenBank/DDBJ databases">
        <authorList>
            <person name="Keele B.F."/>
        </authorList>
    </citation>
    <scope>NUCLEOTIDE SEQUENCE</scope>
    <source>
        <strain evidence="3">SNUC 2993</strain>
    </source>
</reference>
<dbReference type="Proteomes" id="UP000240717">
    <property type="component" value="Unassembled WGS sequence"/>
</dbReference>
<dbReference type="InterPro" id="IPR010662">
    <property type="entry name" value="RBBP9/YdeN"/>
</dbReference>
<dbReference type="AlphaFoldDB" id="A0A2T4PY93"/>
<gene>
    <name evidence="3" type="ORF">BU085_10705</name>
    <name evidence="2" type="ORF">D3Z30_12055</name>
    <name evidence="4" type="ORF">DXC19_05935</name>
    <name evidence="1" type="ORF">G8J23_05195</name>
</gene>
<evidence type="ECO:0000313" key="4">
    <source>
        <dbReference type="EMBL" id="RGM33042.1"/>
    </source>
</evidence>
<sequence length="184" mass="21188">MTDVIIVHSSVGNAHNHWYEWLGHNLTLEGYKVSLFNLEANTPAKIDMWVKQMQQQLNVRKKDTYFVTHGFGTIATLKFIETLEQNVEGLFSIAGFKDDAVDIDENIDLHGVTINYERVKSKVDHFYGLSSKNDTHVSYKETKRLMDTLDGRMRVVEDGGHFMEEDGFTTFTSLQNRMQGFMTQ</sequence>
<evidence type="ECO:0000313" key="2">
    <source>
        <dbReference type="EMBL" id="NBH31698.1"/>
    </source>
</evidence>
<evidence type="ECO:0000313" key="8">
    <source>
        <dbReference type="Proteomes" id="UP000814367"/>
    </source>
</evidence>
<dbReference type="PANTHER" id="PTHR15394:SF3">
    <property type="entry name" value="SERINE HYDROLASE RBBP9"/>
    <property type="match status" value="1"/>
</dbReference>
<name>A0A2T4PY93_STAWA</name>
<reference evidence="2 7" key="4">
    <citation type="submission" date="2018-08" db="EMBL/GenBank/DDBJ databases">
        <title>Murine metabolic-syndrome-specific gut microbial biobank.</title>
        <authorList>
            <person name="Liu C."/>
        </authorList>
    </citation>
    <scope>NUCLEOTIDE SEQUENCE [LARGE SCALE GENOMIC DNA]</scope>
    <source>
        <strain evidence="2 7">1XD21-27</strain>
    </source>
</reference>
<reference evidence="1 8" key="5">
    <citation type="submission" date="2020-03" db="EMBL/GenBank/DDBJ databases">
        <title>Comparative genetics of Staphylococcus warneri persistents from caprine mastitis.</title>
        <authorList>
            <person name="Franca C.A."/>
            <person name="Rosa D.S."/>
            <person name="Silva A."/>
            <person name="Rodrigues D.L.N."/>
            <person name="Santos R.G."/>
            <person name="Castillo R.E.H."/>
            <person name="Moreira M.A.S."/>
            <person name="Lima M.C."/>
            <person name="Gouveia G.V."/>
            <person name="Gouveia J.J.S."/>
            <person name="Souza R.F.S."/>
            <person name="Bertram B."/>
            <person name="Azevedo V."/>
            <person name="Costa M."/>
        </authorList>
    </citation>
    <scope>NUCLEOTIDE SEQUENCE [LARGE SCALE GENOMIC DNA]</scope>
    <source>
        <strain evidence="1 8">Cap 9.2</strain>
    </source>
</reference>
<dbReference type="GO" id="GO:0016787">
    <property type="term" value="F:hydrolase activity"/>
    <property type="evidence" value="ECO:0007669"/>
    <property type="project" value="UniProtKB-KW"/>
</dbReference>
<evidence type="ECO:0000313" key="5">
    <source>
        <dbReference type="Proteomes" id="UP000240717"/>
    </source>
</evidence>
<dbReference type="STRING" id="1194526.A284_04840"/>
<dbReference type="InterPro" id="IPR029058">
    <property type="entry name" value="AB_hydrolase_fold"/>
</dbReference>
<dbReference type="Proteomes" id="UP000481807">
    <property type="component" value="Unassembled WGS sequence"/>
</dbReference>
<dbReference type="RefSeq" id="WP_002452122.1">
    <property type="nucleotide sequence ID" value="NZ_CABMFV010000001.1"/>
</dbReference>
<reference evidence="4 6" key="3">
    <citation type="submission" date="2018-08" db="EMBL/GenBank/DDBJ databases">
        <title>A genome reference for cultivated species of the human gut microbiota.</title>
        <authorList>
            <person name="Zou Y."/>
            <person name="Xue W."/>
            <person name="Luo G."/>
        </authorList>
    </citation>
    <scope>NUCLEOTIDE SEQUENCE [LARGE SCALE GENOMIC DNA]</scope>
    <source>
        <strain evidence="4 6">OM08-17AT</strain>
    </source>
</reference>
<keyword evidence="3" id="KW-0378">Hydrolase</keyword>
<dbReference type="SUPFAM" id="SSF53474">
    <property type="entry name" value="alpha/beta-Hydrolases"/>
    <property type="match status" value="1"/>
</dbReference>
<proteinExistence type="predicted"/>
<dbReference type="Pfam" id="PF06821">
    <property type="entry name" value="Ser_hydrolase"/>
    <property type="match status" value="1"/>
</dbReference>
<organism evidence="3 5">
    <name type="scientific">Staphylococcus warneri</name>
    <dbReference type="NCBI Taxonomy" id="1292"/>
    <lineage>
        <taxon>Bacteria</taxon>
        <taxon>Bacillati</taxon>
        <taxon>Bacillota</taxon>
        <taxon>Bacilli</taxon>
        <taxon>Bacillales</taxon>
        <taxon>Staphylococcaceae</taxon>
        <taxon>Staphylococcus</taxon>
    </lineage>
</organism>
<dbReference type="EMBL" id="JAANHJ010000001">
    <property type="protein sequence ID" value="MCG6225379.1"/>
    <property type="molecule type" value="Genomic_DNA"/>
</dbReference>
<dbReference type="Gene3D" id="3.40.50.1820">
    <property type="entry name" value="alpha/beta hydrolase"/>
    <property type="match status" value="1"/>
</dbReference>
<evidence type="ECO:0000313" key="3">
    <source>
        <dbReference type="EMBL" id="PTI49962.1"/>
    </source>
</evidence>
<protein>
    <submittedName>
        <fullName evidence="3">Serine hydrolase family protein</fullName>
    </submittedName>
</protein>
<dbReference type="EMBL" id="PZEV01000043">
    <property type="protein sequence ID" value="PTI49962.1"/>
    <property type="molecule type" value="Genomic_DNA"/>
</dbReference>
<accession>A0A2T4PY93</accession>
<dbReference type="Proteomes" id="UP000814367">
    <property type="component" value="Unassembled WGS sequence"/>
</dbReference>
<dbReference type="EMBL" id="QXWP01000011">
    <property type="protein sequence ID" value="NBH31698.1"/>
    <property type="molecule type" value="Genomic_DNA"/>
</dbReference>
<dbReference type="Proteomes" id="UP000261016">
    <property type="component" value="Unassembled WGS sequence"/>
</dbReference>
<evidence type="ECO:0000313" key="7">
    <source>
        <dbReference type="Proteomes" id="UP000481807"/>
    </source>
</evidence>
<evidence type="ECO:0000313" key="1">
    <source>
        <dbReference type="EMBL" id="MCG6225379.1"/>
    </source>
</evidence>
<comment type="caution">
    <text evidence="3">The sequence shown here is derived from an EMBL/GenBank/DDBJ whole genome shotgun (WGS) entry which is preliminary data.</text>
</comment>
<keyword evidence="8" id="KW-1185">Reference proteome</keyword>